<sequence length="177" mass="20388">MKLSIDCLHPLFAERVQKTLRNLQGAIPYNLFTYGKLIGACTQEGINMCNELKLSKQLKIDKLRESSQLGDFCAQFGLPNSELHAYLSQKEKCDTFASIAKDDIDDIKSYQMVAKREKIFLWENSEIQRKDEPWKIFQRTGSTEFQHFSGYNTSANVYNFSKMIVNPIISIEDWGIS</sequence>
<protein>
    <submittedName>
        <fullName evidence="1">Uncharacterized protein</fullName>
    </submittedName>
</protein>
<organism evidence="1 2">
    <name type="scientific">Solanum commersonii</name>
    <name type="common">Commerson's wild potato</name>
    <name type="synonym">Commerson's nightshade</name>
    <dbReference type="NCBI Taxonomy" id="4109"/>
    <lineage>
        <taxon>Eukaryota</taxon>
        <taxon>Viridiplantae</taxon>
        <taxon>Streptophyta</taxon>
        <taxon>Embryophyta</taxon>
        <taxon>Tracheophyta</taxon>
        <taxon>Spermatophyta</taxon>
        <taxon>Magnoliopsida</taxon>
        <taxon>eudicotyledons</taxon>
        <taxon>Gunneridae</taxon>
        <taxon>Pentapetalae</taxon>
        <taxon>asterids</taxon>
        <taxon>lamiids</taxon>
        <taxon>Solanales</taxon>
        <taxon>Solanaceae</taxon>
        <taxon>Solanoideae</taxon>
        <taxon>Solaneae</taxon>
        <taxon>Solanum</taxon>
    </lineage>
</organism>
<dbReference type="PANTHER" id="PTHR33054:SF12">
    <property type="entry name" value="ZINC KNUCKLE FAMILY PROTEIN"/>
    <property type="match status" value="1"/>
</dbReference>
<dbReference type="AlphaFoldDB" id="A0A9J5W374"/>
<gene>
    <name evidence="1" type="ORF">H5410_059745</name>
</gene>
<dbReference type="EMBL" id="JACXVP010000012">
    <property type="protein sequence ID" value="KAG5569979.1"/>
    <property type="molecule type" value="Genomic_DNA"/>
</dbReference>
<proteinExistence type="predicted"/>
<dbReference type="OrthoDB" id="1306145at2759"/>
<dbReference type="Proteomes" id="UP000824120">
    <property type="component" value="Chromosome 12"/>
</dbReference>
<evidence type="ECO:0000313" key="1">
    <source>
        <dbReference type="EMBL" id="KAG5569979.1"/>
    </source>
</evidence>
<dbReference type="PANTHER" id="PTHR33054">
    <property type="entry name" value="CCHC-TYPE DOMAIN-CONTAINING PROTEIN"/>
    <property type="match status" value="1"/>
</dbReference>
<comment type="caution">
    <text evidence="1">The sequence shown here is derived from an EMBL/GenBank/DDBJ whole genome shotgun (WGS) entry which is preliminary data.</text>
</comment>
<keyword evidence="2" id="KW-1185">Reference proteome</keyword>
<evidence type="ECO:0000313" key="2">
    <source>
        <dbReference type="Proteomes" id="UP000824120"/>
    </source>
</evidence>
<reference evidence="1 2" key="1">
    <citation type="submission" date="2020-09" db="EMBL/GenBank/DDBJ databases">
        <title>De no assembly of potato wild relative species, Solanum commersonii.</title>
        <authorList>
            <person name="Cho K."/>
        </authorList>
    </citation>
    <scope>NUCLEOTIDE SEQUENCE [LARGE SCALE GENOMIC DNA]</scope>
    <source>
        <strain evidence="1">LZ3.2</strain>
        <tissue evidence="1">Leaf</tissue>
    </source>
</reference>
<accession>A0A9J5W374</accession>
<name>A0A9J5W374_SOLCO</name>